<evidence type="ECO:0000256" key="4">
    <source>
        <dbReference type="ARBA" id="ARBA00023136"/>
    </source>
</evidence>
<keyword evidence="3 6" id="KW-1133">Transmembrane helix</keyword>
<dbReference type="HOGENOM" id="CLU_055859_4_1_1"/>
<feature type="chain" id="PRO_5001771641" description="Mid2 domain-containing protein" evidence="7">
    <location>
        <begin position="20"/>
        <end position="314"/>
    </location>
</feature>
<keyword evidence="2 6" id="KW-0812">Transmembrane</keyword>
<evidence type="ECO:0000313" key="9">
    <source>
        <dbReference type="Proteomes" id="UP000028045"/>
    </source>
</evidence>
<evidence type="ECO:0000256" key="2">
    <source>
        <dbReference type="ARBA" id="ARBA00022692"/>
    </source>
</evidence>
<dbReference type="GO" id="GO:0016020">
    <property type="term" value="C:membrane"/>
    <property type="evidence" value="ECO:0007669"/>
    <property type="project" value="UniProtKB-SubCell"/>
</dbReference>
<dbReference type="PANTHER" id="PTHR15549">
    <property type="entry name" value="PAIRED IMMUNOGLOBULIN-LIKE TYPE 2 RECEPTOR"/>
    <property type="match status" value="1"/>
</dbReference>
<comment type="subcellular location">
    <subcellularLocation>
        <location evidence="1">Membrane</location>
        <topology evidence="1">Single-pass membrane protein</topology>
    </subcellularLocation>
</comment>
<keyword evidence="9" id="KW-1185">Reference proteome</keyword>
<protein>
    <recommendedName>
        <fullName evidence="10">Mid2 domain-containing protein</fullName>
    </recommendedName>
</protein>
<feature type="region of interest" description="Disordered" evidence="5">
    <location>
        <begin position="155"/>
        <end position="211"/>
    </location>
</feature>
<evidence type="ECO:0000313" key="8">
    <source>
        <dbReference type="EMBL" id="KEY71749.1"/>
    </source>
</evidence>
<evidence type="ECO:0000256" key="6">
    <source>
        <dbReference type="SAM" id="Phobius"/>
    </source>
</evidence>
<feature type="compositionally biased region" description="Low complexity" evidence="5">
    <location>
        <begin position="155"/>
        <end position="188"/>
    </location>
</feature>
<dbReference type="Proteomes" id="UP000028045">
    <property type="component" value="Unassembled WGS sequence"/>
</dbReference>
<feature type="transmembrane region" description="Helical" evidence="6">
    <location>
        <begin position="215"/>
        <end position="239"/>
    </location>
</feature>
<proteinExistence type="predicted"/>
<dbReference type="GO" id="GO:0071944">
    <property type="term" value="C:cell periphery"/>
    <property type="evidence" value="ECO:0007669"/>
    <property type="project" value="UniProtKB-ARBA"/>
</dbReference>
<feature type="signal peptide" evidence="7">
    <location>
        <begin position="1"/>
        <end position="19"/>
    </location>
</feature>
<gene>
    <name evidence="8" type="ORF">S7711_02975</name>
</gene>
<dbReference type="AlphaFoldDB" id="A0A084B2H0"/>
<sequence length="314" mass="32933">MGVLHLPLFLSLLASSVAGQQCYFPDGSEALGNFPCDPDAEDSVCCGGSRGTVCISNKLCGSGNGNVIRGACTDQGWTSAECPYYCLGAETGGTDLISCANVTDSTASYCCDHNAGCCDGGVGRFEVLPEEPEIWATWDTRSTRFLVVGTVFSSGRTTSTSIPSTSSPASTSAPTTTTSSSSESDTATIGVSDPGTTGGPSEPQSSDEDSGLSTAAIAGIAAGSGVFVILSAAAAYLVWRHRRKNNVAQTAQSVQEHPQVHQYPPPAAMYEGQHTSHAYPYPYQYPYKGTEQYPQEFYAHELSAQPVRAELPHH</sequence>
<keyword evidence="7" id="KW-0732">Signal</keyword>
<dbReference type="OrthoDB" id="5215637at2759"/>
<accession>A0A084B2H0</accession>
<evidence type="ECO:0000256" key="1">
    <source>
        <dbReference type="ARBA" id="ARBA00004167"/>
    </source>
</evidence>
<keyword evidence="4 6" id="KW-0472">Membrane</keyword>
<evidence type="ECO:0000256" key="3">
    <source>
        <dbReference type="ARBA" id="ARBA00022989"/>
    </source>
</evidence>
<evidence type="ECO:0000256" key="7">
    <source>
        <dbReference type="SAM" id="SignalP"/>
    </source>
</evidence>
<dbReference type="EMBL" id="KL648207">
    <property type="protein sequence ID" value="KEY71749.1"/>
    <property type="molecule type" value="Genomic_DNA"/>
</dbReference>
<dbReference type="InterPro" id="IPR051694">
    <property type="entry name" value="Immunoregulatory_rcpt-like"/>
</dbReference>
<name>A0A084B2H0_STACB</name>
<evidence type="ECO:0000256" key="5">
    <source>
        <dbReference type="SAM" id="MobiDB-lite"/>
    </source>
</evidence>
<organism evidence="8 9">
    <name type="scientific">Stachybotrys chartarum (strain CBS 109288 / IBT 7711)</name>
    <name type="common">Toxic black mold</name>
    <name type="synonym">Stilbospora chartarum</name>
    <dbReference type="NCBI Taxonomy" id="1280523"/>
    <lineage>
        <taxon>Eukaryota</taxon>
        <taxon>Fungi</taxon>
        <taxon>Dikarya</taxon>
        <taxon>Ascomycota</taxon>
        <taxon>Pezizomycotina</taxon>
        <taxon>Sordariomycetes</taxon>
        <taxon>Hypocreomycetidae</taxon>
        <taxon>Hypocreales</taxon>
        <taxon>Stachybotryaceae</taxon>
        <taxon>Stachybotrys</taxon>
    </lineage>
</organism>
<evidence type="ECO:0008006" key="10">
    <source>
        <dbReference type="Google" id="ProtNLM"/>
    </source>
</evidence>
<reference evidence="8 9" key="1">
    <citation type="journal article" date="2014" name="BMC Genomics">
        <title>Comparative genome sequencing reveals chemotype-specific gene clusters in the toxigenic black mold Stachybotrys.</title>
        <authorList>
            <person name="Semeiks J."/>
            <person name="Borek D."/>
            <person name="Otwinowski Z."/>
            <person name="Grishin N.V."/>
        </authorList>
    </citation>
    <scope>NUCLEOTIDE SEQUENCE [LARGE SCALE GENOMIC DNA]</scope>
    <source>
        <strain evidence="9">CBS 109288 / IBT 7711</strain>
    </source>
</reference>